<evidence type="ECO:0000256" key="1">
    <source>
        <dbReference type="ARBA" id="ARBA00022723"/>
    </source>
</evidence>
<dbReference type="Pfam" id="PF01753">
    <property type="entry name" value="zf-MYND"/>
    <property type="match status" value="1"/>
</dbReference>
<dbReference type="SUPFAM" id="SSF144232">
    <property type="entry name" value="HIT/MYND zinc finger-like"/>
    <property type="match status" value="1"/>
</dbReference>
<dbReference type="PROSITE" id="PS01360">
    <property type="entry name" value="ZF_MYND_1"/>
    <property type="match status" value="1"/>
</dbReference>
<accession>A0A9Q1BUQ9</accession>
<dbReference type="OrthoDB" id="5282002at2759"/>
<keyword evidence="2 4" id="KW-0863">Zinc-finger</keyword>
<evidence type="ECO:0000256" key="3">
    <source>
        <dbReference type="ARBA" id="ARBA00022833"/>
    </source>
</evidence>
<dbReference type="InterPro" id="IPR002893">
    <property type="entry name" value="Znf_MYND"/>
</dbReference>
<name>A0A9Q1BUQ9_HOLLE</name>
<dbReference type="Gene3D" id="6.10.140.2220">
    <property type="match status" value="1"/>
</dbReference>
<dbReference type="EMBL" id="JAIZAY010000011">
    <property type="protein sequence ID" value="KAJ8032931.1"/>
    <property type="molecule type" value="Genomic_DNA"/>
</dbReference>
<evidence type="ECO:0000256" key="2">
    <source>
        <dbReference type="ARBA" id="ARBA00022771"/>
    </source>
</evidence>
<dbReference type="PROSITE" id="PS50865">
    <property type="entry name" value="ZF_MYND_2"/>
    <property type="match status" value="1"/>
</dbReference>
<proteinExistence type="predicted"/>
<dbReference type="AlphaFoldDB" id="A0A9Q1BUQ9"/>
<keyword evidence="3" id="KW-0862">Zinc</keyword>
<evidence type="ECO:0000259" key="5">
    <source>
        <dbReference type="PROSITE" id="PS50865"/>
    </source>
</evidence>
<comment type="caution">
    <text evidence="6">The sequence shown here is derived from an EMBL/GenBank/DDBJ whole genome shotgun (WGS) entry which is preliminary data.</text>
</comment>
<feature type="domain" description="MYND-type" evidence="5">
    <location>
        <begin position="57"/>
        <end position="94"/>
    </location>
</feature>
<protein>
    <recommendedName>
        <fullName evidence="5">MYND-type domain-containing protein</fullName>
    </recommendedName>
</protein>
<keyword evidence="1" id="KW-0479">Metal-binding</keyword>
<dbReference type="InterPro" id="IPR027974">
    <property type="entry name" value="DUF4470"/>
</dbReference>
<dbReference type="Pfam" id="PF14737">
    <property type="entry name" value="DUF4470"/>
    <property type="match status" value="1"/>
</dbReference>
<keyword evidence="7" id="KW-1185">Reference proteome</keyword>
<gene>
    <name evidence="6" type="ORF">HOLleu_23023</name>
</gene>
<evidence type="ECO:0000313" key="7">
    <source>
        <dbReference type="Proteomes" id="UP001152320"/>
    </source>
</evidence>
<dbReference type="Proteomes" id="UP001152320">
    <property type="component" value="Chromosome 11"/>
</dbReference>
<organism evidence="6 7">
    <name type="scientific">Holothuria leucospilota</name>
    <name type="common">Black long sea cucumber</name>
    <name type="synonym">Mertensiothuria leucospilota</name>
    <dbReference type="NCBI Taxonomy" id="206669"/>
    <lineage>
        <taxon>Eukaryota</taxon>
        <taxon>Metazoa</taxon>
        <taxon>Echinodermata</taxon>
        <taxon>Eleutherozoa</taxon>
        <taxon>Echinozoa</taxon>
        <taxon>Holothuroidea</taxon>
        <taxon>Aspidochirotacea</taxon>
        <taxon>Aspidochirotida</taxon>
        <taxon>Holothuriidae</taxon>
        <taxon>Holothuria</taxon>
    </lineage>
</organism>
<sequence length="635" mass="72605">MDVKPGLCWRCESRLQSKKEACFLCKIDVYCSTKCSERDEARHGSVECKMWSRINKCEACGRIGRMKECSGCYAAWFCDKTCQGFAWKSHKVECSKWTEKAREVALAKKILRLKDTPGAADVIDYPYYFGNNIAFDLLRLPKEPDVFFEKGEENALKQDFSLLLAGCGDLRNAIHTIYCLPQAYVGKLRFLLNDVDPFVMARNVLLLYMMASHIDSVSIATIWLSTRVPEKCFNHLRDSLDALIASDSKKLKESTNGSVSVDDATLSVLTQVWKGWKKLRCRIGSAGCINLDEQRRAVFASDLGFAFGVSSYRQEVDGKYLASIDKWLKDGIIISPNQHERKLFYFNPTLTGRPYTVVPNVEVRSPKDWEFQYCVKTDCLPFSSWDFLDLVKDEQSSSVTTLLHLFVSKCVQKTIAFLRSERVTSEISIDNFVRLPLKVPKRKWNFDRIFTSNLADYYGMDFLLKTLGPLLNPSNHHATLFVGYMNWAPHVPGAMGCERDHSDQLTEDSRILSAMKDLGVPSIESIQNRGDCYSQEYNYNVPHFISYLRGEQLAVSDSFQSWKGGSGKPPAVPSWPKVTSNHGLRMRDFRKQPNKIVPFFTRINARVVTLQRGFDRFLEWYRPTNDDNDVTTNMK</sequence>
<evidence type="ECO:0000256" key="4">
    <source>
        <dbReference type="PROSITE-ProRule" id="PRU00134"/>
    </source>
</evidence>
<evidence type="ECO:0000313" key="6">
    <source>
        <dbReference type="EMBL" id="KAJ8032931.1"/>
    </source>
</evidence>
<dbReference type="GO" id="GO:0008270">
    <property type="term" value="F:zinc ion binding"/>
    <property type="evidence" value="ECO:0007669"/>
    <property type="project" value="UniProtKB-KW"/>
</dbReference>
<reference evidence="6" key="1">
    <citation type="submission" date="2021-10" db="EMBL/GenBank/DDBJ databases">
        <title>Tropical sea cucumber genome reveals ecological adaptation and Cuvierian tubules defense mechanism.</title>
        <authorList>
            <person name="Chen T."/>
        </authorList>
    </citation>
    <scope>NUCLEOTIDE SEQUENCE</scope>
    <source>
        <strain evidence="6">Nanhai2018</strain>
        <tissue evidence="6">Muscle</tissue>
    </source>
</reference>